<protein>
    <submittedName>
        <fullName evidence="1">Uncharacterized protein</fullName>
    </submittedName>
</protein>
<evidence type="ECO:0000313" key="1">
    <source>
        <dbReference type="EMBL" id="GFN99555.1"/>
    </source>
</evidence>
<keyword evidence="2" id="KW-1185">Reference proteome</keyword>
<comment type="caution">
    <text evidence="1">The sequence shown here is derived from an EMBL/GenBank/DDBJ whole genome shotgun (WGS) entry which is preliminary data.</text>
</comment>
<dbReference type="AlphaFoldDB" id="A0AAV3ZUC7"/>
<dbReference type="Proteomes" id="UP000735302">
    <property type="component" value="Unassembled WGS sequence"/>
</dbReference>
<gene>
    <name evidence="1" type="ORF">PoB_002606100</name>
</gene>
<proteinExistence type="predicted"/>
<sequence>MPGRRCRGSNSRQKSDCKSQAGFAIRLATKINDVEFYCEVSRVYSHAHNTAQSASLRLRRSNATMKHPLFIHN</sequence>
<organism evidence="1 2">
    <name type="scientific">Plakobranchus ocellatus</name>
    <dbReference type="NCBI Taxonomy" id="259542"/>
    <lineage>
        <taxon>Eukaryota</taxon>
        <taxon>Metazoa</taxon>
        <taxon>Spiralia</taxon>
        <taxon>Lophotrochozoa</taxon>
        <taxon>Mollusca</taxon>
        <taxon>Gastropoda</taxon>
        <taxon>Heterobranchia</taxon>
        <taxon>Euthyneura</taxon>
        <taxon>Panpulmonata</taxon>
        <taxon>Sacoglossa</taxon>
        <taxon>Placobranchoidea</taxon>
        <taxon>Plakobranchidae</taxon>
        <taxon>Plakobranchus</taxon>
    </lineage>
</organism>
<evidence type="ECO:0000313" key="2">
    <source>
        <dbReference type="Proteomes" id="UP000735302"/>
    </source>
</evidence>
<reference evidence="1 2" key="1">
    <citation type="journal article" date="2021" name="Elife">
        <title>Chloroplast acquisition without the gene transfer in kleptoplastic sea slugs, Plakobranchus ocellatus.</title>
        <authorList>
            <person name="Maeda T."/>
            <person name="Takahashi S."/>
            <person name="Yoshida T."/>
            <person name="Shimamura S."/>
            <person name="Takaki Y."/>
            <person name="Nagai Y."/>
            <person name="Toyoda A."/>
            <person name="Suzuki Y."/>
            <person name="Arimoto A."/>
            <person name="Ishii H."/>
            <person name="Satoh N."/>
            <person name="Nishiyama T."/>
            <person name="Hasebe M."/>
            <person name="Maruyama T."/>
            <person name="Minagawa J."/>
            <person name="Obokata J."/>
            <person name="Shigenobu S."/>
        </authorList>
    </citation>
    <scope>NUCLEOTIDE SEQUENCE [LARGE SCALE GENOMIC DNA]</scope>
</reference>
<accession>A0AAV3ZUC7</accession>
<dbReference type="EMBL" id="BLXT01003003">
    <property type="protein sequence ID" value="GFN99555.1"/>
    <property type="molecule type" value="Genomic_DNA"/>
</dbReference>
<name>A0AAV3ZUC7_9GAST</name>